<dbReference type="GO" id="GO:0005886">
    <property type="term" value="C:plasma membrane"/>
    <property type="evidence" value="ECO:0007669"/>
    <property type="project" value="UniProtKB-SubCell"/>
</dbReference>
<dbReference type="PANTHER" id="PTHR30509">
    <property type="entry name" value="P-HYDROXYBENZOIC ACID EFFLUX PUMP SUBUNIT-RELATED"/>
    <property type="match status" value="1"/>
</dbReference>
<feature type="transmembrane region" description="Helical" evidence="7">
    <location>
        <begin position="38"/>
        <end position="56"/>
    </location>
</feature>
<evidence type="ECO:0000313" key="8">
    <source>
        <dbReference type="EMBL" id="SCB49655.1"/>
    </source>
</evidence>
<evidence type="ECO:0000256" key="6">
    <source>
        <dbReference type="ARBA" id="ARBA00023136"/>
    </source>
</evidence>
<dbReference type="AlphaFoldDB" id="A0A1C3XBX8"/>
<keyword evidence="4 7" id="KW-0812">Transmembrane</keyword>
<proteinExistence type="predicted"/>
<comment type="subcellular location">
    <subcellularLocation>
        <location evidence="1">Cell membrane</location>
        <topology evidence="1">Multi-pass membrane protein</topology>
    </subcellularLocation>
</comment>
<feature type="transmembrane region" description="Helical" evidence="7">
    <location>
        <begin position="356"/>
        <end position="377"/>
    </location>
</feature>
<evidence type="ECO:0000256" key="4">
    <source>
        <dbReference type="ARBA" id="ARBA00022692"/>
    </source>
</evidence>
<organism evidence="8 9">
    <name type="scientific">Rhizobium lusitanum</name>
    <dbReference type="NCBI Taxonomy" id="293958"/>
    <lineage>
        <taxon>Bacteria</taxon>
        <taxon>Pseudomonadati</taxon>
        <taxon>Pseudomonadota</taxon>
        <taxon>Alphaproteobacteria</taxon>
        <taxon>Hyphomicrobiales</taxon>
        <taxon>Rhizobiaceae</taxon>
        <taxon>Rhizobium/Agrobacterium group</taxon>
        <taxon>Rhizobium</taxon>
    </lineage>
</organism>
<reference evidence="8 9" key="1">
    <citation type="submission" date="2016-08" db="EMBL/GenBank/DDBJ databases">
        <authorList>
            <person name="Seilhamer J.J."/>
        </authorList>
    </citation>
    <scope>NUCLEOTIDE SEQUENCE [LARGE SCALE GENOMIC DNA]</scope>
    <source>
        <strain evidence="8 9">P1-7</strain>
    </source>
</reference>
<evidence type="ECO:0000256" key="3">
    <source>
        <dbReference type="ARBA" id="ARBA00022475"/>
    </source>
</evidence>
<feature type="transmembrane region" description="Helical" evidence="7">
    <location>
        <begin position="145"/>
        <end position="169"/>
    </location>
</feature>
<dbReference type="PANTHER" id="PTHR30509:SF9">
    <property type="entry name" value="MULTIDRUG RESISTANCE PROTEIN MDTO"/>
    <property type="match status" value="1"/>
</dbReference>
<dbReference type="Pfam" id="PF04632">
    <property type="entry name" value="FUSC"/>
    <property type="match status" value="1"/>
</dbReference>
<feature type="transmembrane region" description="Helical" evidence="7">
    <location>
        <begin position="63"/>
        <end position="81"/>
    </location>
</feature>
<feature type="transmembrane region" description="Helical" evidence="7">
    <location>
        <begin position="411"/>
        <end position="432"/>
    </location>
</feature>
<dbReference type="OrthoDB" id="9807111at2"/>
<feature type="transmembrane region" description="Helical" evidence="7">
    <location>
        <begin position="12"/>
        <end position="32"/>
    </location>
</feature>
<dbReference type="RefSeq" id="WP_037198327.1">
    <property type="nucleotide sequence ID" value="NZ_FMAF01000031.1"/>
</dbReference>
<evidence type="ECO:0000256" key="1">
    <source>
        <dbReference type="ARBA" id="ARBA00004651"/>
    </source>
</evidence>
<evidence type="ECO:0000256" key="7">
    <source>
        <dbReference type="SAM" id="Phobius"/>
    </source>
</evidence>
<protein>
    <submittedName>
        <fullName evidence="8">Uncharacterized membrane protein YccC</fullName>
    </submittedName>
</protein>
<feature type="transmembrane region" description="Helical" evidence="7">
    <location>
        <begin position="438"/>
        <end position="471"/>
    </location>
</feature>
<gene>
    <name evidence="8" type="ORF">GA0061101_1317</name>
</gene>
<dbReference type="Proteomes" id="UP000199205">
    <property type="component" value="Unassembled WGS sequence"/>
</dbReference>
<evidence type="ECO:0000256" key="2">
    <source>
        <dbReference type="ARBA" id="ARBA00022448"/>
    </source>
</evidence>
<keyword evidence="6 7" id="KW-0472">Membrane</keyword>
<evidence type="ECO:0000313" key="9">
    <source>
        <dbReference type="Proteomes" id="UP000199205"/>
    </source>
</evidence>
<keyword evidence="2" id="KW-0813">Transport</keyword>
<name>A0A1C3XBX8_9HYPH</name>
<sequence>MSARPVVTTSNVIFSLKTFLAAVLAYYIAIRFDLPRPFWAVATVYIVAHPLSGAISSKSFYRLLGTLTGGVATLIMIPNLVNEPVLLSAAIIVWVSGCTFLSLLDRTPRGYASLLAGYTVLLAGLPLVAAPTNTFDTVVSRVEEIGLAILCASIVSHVVLPVHVATTLLGRIDAWIARAQTLFTATATAEADKARSRAERYALAADAVDLRSFTAHLRYDGSRYRRAMSVVRSLQQRMVSFLPLLSELEDLRRALAKLNTPRSEQAISMIAAVGSRSTSASGFFQTRADLLASSGAPRSWESLLLANVARNLRDVLQVSRGCQFLQVALKEENAAREARRFVSPENIPAPHRDIGMALLSALAVAICLATSMFFWIASGWTDGMTFAQISGVLCCLLATMDDPVPAMRKFIDVTIGAVIAAFVYGFAILPLIDGFVPLAAALGLFMIPAGICLAVPSLAIIGMGLCINFPLLLALQARQSSDFMMFANTGIATILAMVWTIMVCGIFRSVGTETNARRLFFVTQKHVARIAAGRHADAHVTRHHLIDVAGLFAARAAKFSPASGASDPDLIRDLRTGLHITAMQELADEASMPMRLKAQAIFSGLETLYRLAPAERGEPLENAIGMLDDLILSTADMVPVDAETELVVHAAGLRLCLAPEADFPILITPPSKRNAA</sequence>
<evidence type="ECO:0000256" key="5">
    <source>
        <dbReference type="ARBA" id="ARBA00022989"/>
    </source>
</evidence>
<dbReference type="EMBL" id="FMAF01000031">
    <property type="protein sequence ID" value="SCB49655.1"/>
    <property type="molecule type" value="Genomic_DNA"/>
</dbReference>
<dbReference type="GO" id="GO:0022857">
    <property type="term" value="F:transmembrane transporter activity"/>
    <property type="evidence" value="ECO:0007669"/>
    <property type="project" value="InterPro"/>
</dbReference>
<keyword evidence="5 7" id="KW-1133">Transmembrane helix</keyword>
<feature type="transmembrane region" description="Helical" evidence="7">
    <location>
        <begin position="111"/>
        <end position="130"/>
    </location>
</feature>
<keyword evidence="3" id="KW-1003">Cell membrane</keyword>
<feature type="transmembrane region" description="Helical" evidence="7">
    <location>
        <begin position="87"/>
        <end position="104"/>
    </location>
</feature>
<dbReference type="InterPro" id="IPR006726">
    <property type="entry name" value="PHBA_efflux_AaeB/fusaric-R"/>
</dbReference>
<feature type="transmembrane region" description="Helical" evidence="7">
    <location>
        <begin position="483"/>
        <end position="508"/>
    </location>
</feature>
<accession>A0A1C3XBX8</accession>